<protein>
    <submittedName>
        <fullName evidence="2">Cold-shock protein</fullName>
    </submittedName>
</protein>
<evidence type="ECO:0000313" key="3">
    <source>
        <dbReference type="Proteomes" id="UP001597493"/>
    </source>
</evidence>
<proteinExistence type="predicted"/>
<keyword evidence="3" id="KW-1185">Reference proteome</keyword>
<dbReference type="InterPro" id="IPR002059">
    <property type="entry name" value="CSP_DNA-bd"/>
</dbReference>
<comment type="caution">
    <text evidence="2">The sequence shown here is derived from an EMBL/GenBank/DDBJ whole genome shotgun (WGS) entry which is preliminary data.</text>
</comment>
<dbReference type="SUPFAM" id="SSF50249">
    <property type="entry name" value="Nucleic acid-binding proteins"/>
    <property type="match status" value="1"/>
</dbReference>
<dbReference type="Proteomes" id="UP001597493">
    <property type="component" value="Unassembled WGS sequence"/>
</dbReference>
<dbReference type="RefSeq" id="WP_379274541.1">
    <property type="nucleotide sequence ID" value="NZ_JBHUGT010000029.1"/>
</dbReference>
<sequence length="116" mass="12923">MYKEANVWEGLQNEEMAEVLSKIGPSIAKSRFRGESNKPVYQPVSPSKFVGKVVFFNADKGYGRIGEHGQFFHVNQVSDGNATFIKKGVMVAYEEGIDARSKRPQAVDVQLVKEAK</sequence>
<accession>A0ABW5QYF6</accession>
<evidence type="ECO:0000259" key="1">
    <source>
        <dbReference type="Pfam" id="PF00313"/>
    </source>
</evidence>
<dbReference type="Pfam" id="PF00313">
    <property type="entry name" value="CSD"/>
    <property type="match status" value="1"/>
</dbReference>
<organism evidence="2 3">
    <name type="scientific">Paenibacillus thailandensis</name>
    <dbReference type="NCBI Taxonomy" id="393250"/>
    <lineage>
        <taxon>Bacteria</taxon>
        <taxon>Bacillati</taxon>
        <taxon>Bacillota</taxon>
        <taxon>Bacilli</taxon>
        <taxon>Bacillales</taxon>
        <taxon>Paenibacillaceae</taxon>
        <taxon>Paenibacillus</taxon>
    </lineage>
</organism>
<dbReference type="EMBL" id="JBHUMY010000016">
    <property type="protein sequence ID" value="MFD2661543.1"/>
    <property type="molecule type" value="Genomic_DNA"/>
</dbReference>
<dbReference type="Gene3D" id="2.40.50.140">
    <property type="entry name" value="Nucleic acid-binding proteins"/>
    <property type="match status" value="1"/>
</dbReference>
<reference evidence="3" key="1">
    <citation type="journal article" date="2019" name="Int. J. Syst. Evol. Microbiol.">
        <title>The Global Catalogue of Microorganisms (GCM) 10K type strain sequencing project: providing services to taxonomists for standard genome sequencing and annotation.</title>
        <authorList>
            <consortium name="The Broad Institute Genomics Platform"/>
            <consortium name="The Broad Institute Genome Sequencing Center for Infectious Disease"/>
            <person name="Wu L."/>
            <person name="Ma J."/>
        </authorList>
    </citation>
    <scope>NUCLEOTIDE SEQUENCE [LARGE SCALE GENOMIC DNA]</scope>
    <source>
        <strain evidence="3">TISTR 1827</strain>
    </source>
</reference>
<gene>
    <name evidence="2" type="ORF">ACFSW5_14915</name>
</gene>
<dbReference type="InterPro" id="IPR012340">
    <property type="entry name" value="NA-bd_OB-fold"/>
</dbReference>
<feature type="domain" description="CSD" evidence="1">
    <location>
        <begin position="51"/>
        <end position="111"/>
    </location>
</feature>
<evidence type="ECO:0000313" key="2">
    <source>
        <dbReference type="EMBL" id="MFD2661543.1"/>
    </source>
</evidence>
<name>A0ABW5QYF6_9BACL</name>